<keyword evidence="5" id="KW-1185">Reference proteome</keyword>
<keyword evidence="1" id="KW-0472">Membrane</keyword>
<keyword evidence="1" id="KW-0812">Transmembrane</keyword>
<dbReference type="PIRSF" id="PIRSF007542">
    <property type="entry name" value="UCP007542"/>
    <property type="match status" value="1"/>
</dbReference>
<feature type="transmembrane region" description="Helical" evidence="1">
    <location>
        <begin position="40"/>
        <end position="62"/>
    </location>
</feature>
<name>A0ABS9CTF8_9RHOB</name>
<dbReference type="Pfam" id="PF15420">
    <property type="entry name" value="Abhydrolase_9_N"/>
    <property type="match status" value="1"/>
</dbReference>
<feature type="transmembrane region" description="Helical" evidence="1">
    <location>
        <begin position="74"/>
        <end position="94"/>
    </location>
</feature>
<protein>
    <submittedName>
        <fullName evidence="4">Alpha/beta-hydrolase family protein</fullName>
    </submittedName>
</protein>
<dbReference type="Proteomes" id="UP001200557">
    <property type="component" value="Unassembled WGS sequence"/>
</dbReference>
<accession>A0ABS9CTF8</accession>
<feature type="transmembrane region" description="Helical" evidence="1">
    <location>
        <begin position="114"/>
        <end position="139"/>
    </location>
</feature>
<feature type="domain" description="Alpha/beta-hydrolase catalytic" evidence="2">
    <location>
        <begin position="249"/>
        <end position="537"/>
    </location>
</feature>
<comment type="caution">
    <text evidence="4">The sequence shown here is derived from an EMBL/GenBank/DDBJ whole genome shotgun (WGS) entry which is preliminary data.</text>
</comment>
<dbReference type="InterPro" id="IPR012037">
    <property type="entry name" value="Alpha/beta-hydrolase_fam"/>
</dbReference>
<dbReference type="InterPro" id="IPR027787">
    <property type="entry name" value="Alpha/beta-hydrolase_catalytic"/>
</dbReference>
<dbReference type="Pfam" id="PF10081">
    <property type="entry name" value="Abhydrolase_9"/>
    <property type="match status" value="1"/>
</dbReference>
<organism evidence="4 5">
    <name type="scientific">Octadecabacter dasysiphoniae</name>
    <dbReference type="NCBI Taxonomy" id="2909341"/>
    <lineage>
        <taxon>Bacteria</taxon>
        <taxon>Pseudomonadati</taxon>
        <taxon>Pseudomonadota</taxon>
        <taxon>Alphaproteobacteria</taxon>
        <taxon>Rhodobacterales</taxon>
        <taxon>Roseobacteraceae</taxon>
        <taxon>Octadecabacter</taxon>
    </lineage>
</organism>
<dbReference type="RefSeq" id="WP_235224615.1">
    <property type="nucleotide sequence ID" value="NZ_JAKGAQ010000001.1"/>
</dbReference>
<evidence type="ECO:0000313" key="4">
    <source>
        <dbReference type="EMBL" id="MCF2870514.1"/>
    </source>
</evidence>
<proteinExistence type="predicted"/>
<keyword evidence="1" id="KW-1133">Transmembrane helix</keyword>
<evidence type="ECO:0000256" key="1">
    <source>
        <dbReference type="SAM" id="Phobius"/>
    </source>
</evidence>
<feature type="domain" description="Alpha/beta-hydrolase N-terminal" evidence="3">
    <location>
        <begin position="25"/>
        <end position="232"/>
    </location>
</feature>
<evidence type="ECO:0000259" key="3">
    <source>
        <dbReference type="Pfam" id="PF15420"/>
    </source>
</evidence>
<evidence type="ECO:0000313" key="5">
    <source>
        <dbReference type="Proteomes" id="UP001200557"/>
    </source>
</evidence>
<reference evidence="4 5" key="1">
    <citation type="submission" date="2022-01" db="EMBL/GenBank/DDBJ databases">
        <title>Octadecabacter sp. nov., isolated from a marine alga.</title>
        <authorList>
            <person name="Jin M.S."/>
            <person name="Kim H.M."/>
            <person name="Han D.M."/>
            <person name="Jung J.J."/>
            <person name="Jeon C.O."/>
        </authorList>
    </citation>
    <scope>NUCLEOTIDE SEQUENCE [LARGE SCALE GENOMIC DNA]</scope>
    <source>
        <strain evidence="4 5">G9-8</strain>
    </source>
</reference>
<evidence type="ECO:0000259" key="2">
    <source>
        <dbReference type="Pfam" id="PF10081"/>
    </source>
</evidence>
<sequence length="549" mass="60035">MFKRLIRSFSVFGLFVGLLFLCASLTPSLLPRVPITQGVLSGVAFAVGYGVGKGFHIIWWWFGGPDFPPNRQLAVNWVLSLISVALVIATFSRIATWQNSIRSLMDMPDVNTGYPWMVAGVALIVALVLVFVVRGIIWLAQKIIGWLSRVLPRNLAIGLGAVLAAFLVFSLVNNFVVQNALRLADTIFAATDQRTANGVTPPTHEFASGGANSVVNWDDIGTNGKDFLVTGPSQADIAAFTGRDALEPIRVFAGFGSGGDFEARAKVALEDLINFGGFERSVLIVATPTGTGWLDPAAIEPVTYMHDGDIAIVSAQYTYVPSWLSIIVEPDRSRLAARALFIEVYDYWTDLPPDARPELYLFGLSLGALGSEASADLVTLFPDPIDGAFWSGPPFASTVWERATAGRNNGSPAWLPEFRDGALVRFMNQDGIAVPDGSEWGEMRLLYLQYASDPMVFFSPRLAFRRADWLGEPRGRDVSPFFDWYPIVTFLQVGFDVPMATSTPSGYGHTYDALDYIEGWLSVTDPPNWTADDTQRLNTLYTGFVASPI</sequence>
<dbReference type="EMBL" id="JAKGAQ010000001">
    <property type="protein sequence ID" value="MCF2870514.1"/>
    <property type="molecule type" value="Genomic_DNA"/>
</dbReference>
<gene>
    <name evidence="4" type="ORF">L0664_05495</name>
</gene>
<feature type="transmembrane region" description="Helical" evidence="1">
    <location>
        <begin position="151"/>
        <end position="172"/>
    </location>
</feature>
<dbReference type="InterPro" id="IPR027788">
    <property type="entry name" value="Alpha/beta-hydrolase_N_dom"/>
</dbReference>